<comment type="catalytic activity">
    <reaction evidence="7 10">
        <text>lipid IVA (E. coli) + CMP-3-deoxy-beta-D-manno-octulosonate = alpha-Kdo-(2-&gt;6)-lipid IVA (E. coli) + CMP + H(+)</text>
        <dbReference type="Rhea" id="RHEA:28066"/>
        <dbReference type="ChEBI" id="CHEBI:15378"/>
        <dbReference type="ChEBI" id="CHEBI:58603"/>
        <dbReference type="ChEBI" id="CHEBI:60364"/>
        <dbReference type="ChEBI" id="CHEBI:60377"/>
        <dbReference type="ChEBI" id="CHEBI:85987"/>
        <dbReference type="EC" id="2.4.99.12"/>
    </reaction>
</comment>
<dbReference type="GO" id="GO:0043842">
    <property type="term" value="F:Kdo transferase activity"/>
    <property type="evidence" value="ECO:0007669"/>
    <property type="project" value="UniProtKB-EC"/>
</dbReference>
<evidence type="ECO:0000256" key="7">
    <source>
        <dbReference type="ARBA" id="ARBA00049183"/>
    </source>
</evidence>
<comment type="pathway">
    <text evidence="2 10">Bacterial outer membrane biogenesis; LPS core biosynthesis.</text>
</comment>
<dbReference type="InterPro" id="IPR007507">
    <property type="entry name" value="Glycos_transf_N"/>
</dbReference>
<dbReference type="RefSeq" id="WP_114103176.1">
    <property type="nucleotide sequence ID" value="NZ_JPWF01000010.1"/>
</dbReference>
<evidence type="ECO:0000259" key="11">
    <source>
        <dbReference type="Pfam" id="PF04413"/>
    </source>
</evidence>
<sequence>MSLFYAYRAATRLLGPALYIYLNRRKKRGKEDPGRIGERFGHPSAVRPKGHLLWIHGASVGESLSALPVIDEIRRRYPGQSILVTTGTVTSAELMHARLPEGVIHQFIPIDRQVCVARFLHHWKPDIALWLESDLWPNLLTKAQKAGVKLALLNGRISEKSFKGYSRFPSFIRPVIAAFDLVLTQGDDETARFESLGATSVKTVGNLKFAAPPLPADEGELAKLEEQIGNRPVWLASSTFDGEERIAGDIHKKLAHEQAGLLTIIVPRHPNRADDIEADLIAQGLQVARRSLGHAITPGTDIYLADTIGELGLFYRIAPVCFMGKTLCASGGQNPLEPARLNCAILHGPDMSNFTIISEEMRAAGASRMATDADDLGRQVGALLRDHASAQKIADAALDYANSKAEVLTRTVDALRPLMAQKAIDEVDDA</sequence>
<evidence type="ECO:0000256" key="2">
    <source>
        <dbReference type="ARBA" id="ARBA00004713"/>
    </source>
</evidence>
<keyword evidence="10" id="KW-0448">Lipopolysaccharide biosynthesis</keyword>
<evidence type="ECO:0000256" key="5">
    <source>
        <dbReference type="ARBA" id="ARBA00022679"/>
    </source>
</evidence>
<feature type="active site" description="Proton acceptor" evidence="8">
    <location>
        <position position="62"/>
    </location>
</feature>
<organism evidence="12 13">
    <name type="scientific">Thalassospira profundimaris</name>
    <dbReference type="NCBI Taxonomy" id="502049"/>
    <lineage>
        <taxon>Bacteria</taxon>
        <taxon>Pseudomonadati</taxon>
        <taxon>Pseudomonadota</taxon>
        <taxon>Alphaproteobacteria</taxon>
        <taxon>Rhodospirillales</taxon>
        <taxon>Thalassospiraceae</taxon>
        <taxon>Thalassospira</taxon>
    </lineage>
</organism>
<name>A0A367W306_9PROT</name>
<feature type="site" description="Transition state stabilizer" evidence="9">
    <location>
        <position position="208"/>
    </location>
</feature>
<reference evidence="12 13" key="1">
    <citation type="submission" date="2014-07" db="EMBL/GenBank/DDBJ databases">
        <title>Draft genome sequence of Thalassospira profundimaris 35.</title>
        <authorList>
            <person name="Lai Q."/>
            <person name="Shao Z."/>
        </authorList>
    </citation>
    <scope>NUCLEOTIDE SEQUENCE [LARGE SCALE GENOMIC DNA]</scope>
    <source>
        <strain evidence="12 13">35</strain>
    </source>
</reference>
<dbReference type="PANTHER" id="PTHR42755:SF1">
    <property type="entry name" value="3-DEOXY-D-MANNO-OCTULOSONIC ACID TRANSFERASE, MITOCHONDRIAL-RELATED"/>
    <property type="match status" value="1"/>
</dbReference>
<dbReference type="GO" id="GO:0005886">
    <property type="term" value="C:plasma membrane"/>
    <property type="evidence" value="ECO:0007669"/>
    <property type="project" value="UniProtKB-SubCell"/>
</dbReference>
<dbReference type="EC" id="2.4.99.12" evidence="3 10"/>
<dbReference type="Gene3D" id="3.40.50.2000">
    <property type="entry name" value="Glycogen Phosphorylase B"/>
    <property type="match status" value="1"/>
</dbReference>
<evidence type="ECO:0000256" key="8">
    <source>
        <dbReference type="PIRSR" id="PIRSR639901-1"/>
    </source>
</evidence>
<keyword evidence="5 10" id="KW-0808">Transferase</keyword>
<evidence type="ECO:0000256" key="1">
    <source>
        <dbReference type="ARBA" id="ARBA00003394"/>
    </source>
</evidence>
<protein>
    <recommendedName>
        <fullName evidence="4 10">3-deoxy-D-manno-octulosonic acid transferase</fullName>
        <shortName evidence="10">Kdo transferase</shortName>
        <ecNumber evidence="3 10">2.4.99.12</ecNumber>
    </recommendedName>
    <alternativeName>
        <fullName evidence="6 10">Lipid IV(A) 3-deoxy-D-manno-octulosonic acid transferase</fullName>
    </alternativeName>
</protein>
<dbReference type="InterPro" id="IPR038107">
    <property type="entry name" value="Glycos_transf_N_sf"/>
</dbReference>
<evidence type="ECO:0000256" key="4">
    <source>
        <dbReference type="ARBA" id="ARBA00019077"/>
    </source>
</evidence>
<dbReference type="GO" id="GO:0009244">
    <property type="term" value="P:lipopolysaccharide core region biosynthetic process"/>
    <property type="evidence" value="ECO:0007669"/>
    <property type="project" value="UniProtKB-UniRule"/>
</dbReference>
<comment type="subcellular location">
    <subcellularLocation>
        <location evidence="10">Cell membrane</location>
    </subcellularLocation>
</comment>
<evidence type="ECO:0000256" key="6">
    <source>
        <dbReference type="ARBA" id="ARBA00031445"/>
    </source>
</evidence>
<dbReference type="Pfam" id="PF04413">
    <property type="entry name" value="Glycos_transf_N"/>
    <property type="match status" value="1"/>
</dbReference>
<gene>
    <name evidence="12" type="ORF">TH19_15485</name>
</gene>
<dbReference type="EMBL" id="JPWF01000010">
    <property type="protein sequence ID" value="RCK34639.1"/>
    <property type="molecule type" value="Genomic_DNA"/>
</dbReference>
<accession>A0A367W306</accession>
<dbReference type="GO" id="GO:0009245">
    <property type="term" value="P:lipid A biosynthetic process"/>
    <property type="evidence" value="ECO:0007669"/>
    <property type="project" value="TreeGrafter"/>
</dbReference>
<feature type="domain" description="3-deoxy-D-manno-octulosonic-acid transferase N-terminal" evidence="11">
    <location>
        <begin position="35"/>
        <end position="210"/>
    </location>
</feature>
<evidence type="ECO:0000313" key="12">
    <source>
        <dbReference type="EMBL" id="RCK34639.1"/>
    </source>
</evidence>
<evidence type="ECO:0000256" key="9">
    <source>
        <dbReference type="PIRSR" id="PIRSR639901-2"/>
    </source>
</evidence>
<evidence type="ECO:0000313" key="13">
    <source>
        <dbReference type="Proteomes" id="UP000253226"/>
    </source>
</evidence>
<dbReference type="PANTHER" id="PTHR42755">
    <property type="entry name" value="3-DEOXY-MANNO-OCTULOSONATE CYTIDYLYLTRANSFERASE"/>
    <property type="match status" value="1"/>
</dbReference>
<dbReference type="SUPFAM" id="SSF53756">
    <property type="entry name" value="UDP-Glycosyltransferase/glycogen phosphorylase"/>
    <property type="match status" value="1"/>
</dbReference>
<feature type="site" description="Transition state stabilizer" evidence="9">
    <location>
        <position position="132"/>
    </location>
</feature>
<dbReference type="OrthoDB" id="9789797at2"/>
<dbReference type="Proteomes" id="UP000253226">
    <property type="component" value="Unassembled WGS sequence"/>
</dbReference>
<dbReference type="UniPathway" id="UPA00958"/>
<keyword evidence="10" id="KW-1003">Cell membrane</keyword>
<dbReference type="FunFam" id="3.40.50.11720:FF:000001">
    <property type="entry name" value="3-deoxy-D-manno-octulosonic acid transferase"/>
    <property type="match status" value="1"/>
</dbReference>
<evidence type="ECO:0000256" key="10">
    <source>
        <dbReference type="RuleBase" id="RU365103"/>
    </source>
</evidence>
<proteinExistence type="inferred from homology"/>
<comment type="caution">
    <text evidence="12">The sequence shown here is derived from an EMBL/GenBank/DDBJ whole genome shotgun (WGS) entry which is preliminary data.</text>
</comment>
<evidence type="ECO:0000256" key="3">
    <source>
        <dbReference type="ARBA" id="ARBA00012621"/>
    </source>
</evidence>
<comment type="similarity">
    <text evidence="10">Belongs to the glycosyltransferase group 1 family.</text>
</comment>
<dbReference type="Gene3D" id="3.40.50.11720">
    <property type="entry name" value="3-Deoxy-D-manno-octulosonic-acid transferase, N-terminal domain"/>
    <property type="match status" value="1"/>
</dbReference>
<keyword evidence="10" id="KW-0472">Membrane</keyword>
<dbReference type="InterPro" id="IPR039901">
    <property type="entry name" value="Kdotransferase"/>
</dbReference>
<dbReference type="AlphaFoldDB" id="A0A367W306"/>
<comment type="function">
    <text evidence="1 10">Involved in lipopolysaccharide (LPS) biosynthesis. Catalyzes the transfer of 3-deoxy-D-manno-octulosonate (Kdo) residue(s) from CMP-Kdo to lipid IV(A), the tetraacyldisaccharide-1,4'-bisphosphate precursor of lipid A.</text>
</comment>